<sequence length="114" mass="13272">MKMKKKRKRVAKATTISIKPTILIDVSKGNVNDMIRKEMKETEVRDKKMTIEEAHRRGNLVNKLISVIELETDYTYKDVMWALDAIRKNYEERGCDLLNNESIREVAKFGGLLN</sequence>
<dbReference type="RefSeq" id="WP_186981606.1">
    <property type="nucleotide sequence ID" value="NZ_JACOQH010000002.1"/>
</dbReference>
<dbReference type="EMBL" id="JACOQH010000002">
    <property type="protein sequence ID" value="MBC5752973.1"/>
    <property type="molecule type" value="Genomic_DNA"/>
</dbReference>
<evidence type="ECO:0000313" key="2">
    <source>
        <dbReference type="Proteomes" id="UP000621540"/>
    </source>
</evidence>
<organism evidence="1 2">
    <name type="scientific">Roseburia yibonii</name>
    <dbReference type="NCBI Taxonomy" id="2763063"/>
    <lineage>
        <taxon>Bacteria</taxon>
        <taxon>Bacillati</taxon>
        <taxon>Bacillota</taxon>
        <taxon>Clostridia</taxon>
        <taxon>Lachnospirales</taxon>
        <taxon>Lachnospiraceae</taxon>
        <taxon>Roseburia</taxon>
    </lineage>
</organism>
<comment type="caution">
    <text evidence="1">The sequence shown here is derived from an EMBL/GenBank/DDBJ whole genome shotgun (WGS) entry which is preliminary data.</text>
</comment>
<reference evidence="1 2" key="1">
    <citation type="submission" date="2020-08" db="EMBL/GenBank/DDBJ databases">
        <title>Genome public.</title>
        <authorList>
            <person name="Liu C."/>
            <person name="Sun Q."/>
        </authorList>
    </citation>
    <scope>NUCLEOTIDE SEQUENCE [LARGE SCALE GENOMIC DNA]</scope>
    <source>
        <strain evidence="1 2">BX0805</strain>
    </source>
</reference>
<protein>
    <submittedName>
        <fullName evidence="1">Uncharacterized protein</fullName>
    </submittedName>
</protein>
<keyword evidence="2" id="KW-1185">Reference proteome</keyword>
<proteinExistence type="predicted"/>
<accession>A0ABR7I7R5</accession>
<evidence type="ECO:0000313" key="1">
    <source>
        <dbReference type="EMBL" id="MBC5752973.1"/>
    </source>
</evidence>
<dbReference type="Proteomes" id="UP000621540">
    <property type="component" value="Unassembled WGS sequence"/>
</dbReference>
<name>A0ABR7I7R5_9FIRM</name>
<gene>
    <name evidence="1" type="ORF">H8Z76_02860</name>
</gene>